<proteinExistence type="predicted"/>
<evidence type="ECO:0000256" key="11">
    <source>
        <dbReference type="ARBA" id="ARBA00023286"/>
    </source>
</evidence>
<keyword evidence="11" id="KW-1071">Ligand-gated ion channel</keyword>
<keyword evidence="12" id="KW-0407">Ion channel</keyword>
<keyword evidence="6" id="KW-0406">Ion transport</keyword>
<dbReference type="PRINTS" id="PR00254">
    <property type="entry name" value="NICOTINICR"/>
</dbReference>
<feature type="transmembrane region" description="Helical" evidence="14">
    <location>
        <begin position="233"/>
        <end position="252"/>
    </location>
</feature>
<evidence type="ECO:0000256" key="1">
    <source>
        <dbReference type="ARBA" id="ARBA00022448"/>
    </source>
</evidence>
<evidence type="ECO:0000256" key="6">
    <source>
        <dbReference type="ARBA" id="ARBA00023065"/>
    </source>
</evidence>
<feature type="transmembrane region" description="Helical" evidence="14">
    <location>
        <begin position="294"/>
        <end position="315"/>
    </location>
</feature>
<feature type="transmembrane region" description="Helical" evidence="14">
    <location>
        <begin position="370"/>
        <end position="392"/>
    </location>
</feature>
<dbReference type="Gene3D" id="1.20.58.390">
    <property type="entry name" value="Neurotransmitter-gated ion-channel transmembrane domain"/>
    <property type="match status" value="1"/>
</dbReference>
<dbReference type="GO" id="GO:0045211">
    <property type="term" value="C:postsynaptic membrane"/>
    <property type="evidence" value="ECO:0007669"/>
    <property type="project" value="InterPro"/>
</dbReference>
<feature type="domain" description="Neurotransmitter-gated ion-channel ligand-binding" evidence="16">
    <location>
        <begin position="30"/>
        <end position="232"/>
    </location>
</feature>
<evidence type="ECO:0000256" key="9">
    <source>
        <dbReference type="ARBA" id="ARBA00023170"/>
    </source>
</evidence>
<feature type="chain" id="PRO_5033018550" evidence="15">
    <location>
        <begin position="23"/>
        <end position="395"/>
    </location>
</feature>
<feature type="domain" description="Neurotransmitter-gated ion-channel transmembrane" evidence="17">
    <location>
        <begin position="239"/>
        <end position="337"/>
    </location>
</feature>
<protein>
    <submittedName>
        <fullName evidence="18">Uncharacterized protein</fullName>
    </submittedName>
</protein>
<keyword evidence="19" id="KW-1185">Reference proteome</keyword>
<feature type="transmembrane region" description="Helical" evidence="14">
    <location>
        <begin position="264"/>
        <end position="282"/>
    </location>
</feature>
<keyword evidence="7 14" id="KW-0472">Membrane</keyword>
<dbReference type="InterPro" id="IPR038050">
    <property type="entry name" value="Neuro_actylchol_rec"/>
</dbReference>
<organism evidence="18 19">
    <name type="scientific">Mytilus galloprovincialis</name>
    <name type="common">Mediterranean mussel</name>
    <dbReference type="NCBI Taxonomy" id="29158"/>
    <lineage>
        <taxon>Eukaryota</taxon>
        <taxon>Metazoa</taxon>
        <taxon>Spiralia</taxon>
        <taxon>Lophotrochozoa</taxon>
        <taxon>Mollusca</taxon>
        <taxon>Bivalvia</taxon>
        <taxon>Autobranchia</taxon>
        <taxon>Pteriomorphia</taxon>
        <taxon>Mytilida</taxon>
        <taxon>Mytiloidea</taxon>
        <taxon>Mytilidae</taxon>
        <taxon>Mytilinae</taxon>
        <taxon>Mytilus</taxon>
    </lineage>
</organism>
<dbReference type="Pfam" id="PF02932">
    <property type="entry name" value="Neur_chan_memb"/>
    <property type="match status" value="1"/>
</dbReference>
<feature type="signal peptide" evidence="15">
    <location>
        <begin position="1"/>
        <end position="22"/>
    </location>
</feature>
<evidence type="ECO:0000256" key="2">
    <source>
        <dbReference type="ARBA" id="ARBA00022475"/>
    </source>
</evidence>
<dbReference type="PRINTS" id="PR00252">
    <property type="entry name" value="NRIONCHANNEL"/>
</dbReference>
<dbReference type="FunFam" id="2.70.170.10:FF:000028">
    <property type="entry name" value="AcetylCholine Receptor"/>
    <property type="match status" value="1"/>
</dbReference>
<dbReference type="GO" id="GO:0004888">
    <property type="term" value="F:transmembrane signaling receptor activity"/>
    <property type="evidence" value="ECO:0007669"/>
    <property type="project" value="InterPro"/>
</dbReference>
<dbReference type="OrthoDB" id="410315at2759"/>
<evidence type="ECO:0000256" key="10">
    <source>
        <dbReference type="ARBA" id="ARBA00023180"/>
    </source>
</evidence>
<dbReference type="Gene3D" id="2.70.170.10">
    <property type="entry name" value="Neurotransmitter-gated ion-channel ligand-binding domain"/>
    <property type="match status" value="1"/>
</dbReference>
<dbReference type="InterPro" id="IPR002394">
    <property type="entry name" value="Nicotinic_acetylcholine_rcpt"/>
</dbReference>
<keyword evidence="9" id="KW-0675">Receptor</keyword>
<dbReference type="InterPro" id="IPR006202">
    <property type="entry name" value="Neur_chan_lig-bd"/>
</dbReference>
<sequence>MWCTTRLSSFAIWIFVCGTVKSATDTDVRNLLTELFTTRSYNKLVRPIINQSEPVVAWVEYFLYGLNDVNEVEQKMTTTGYIEVYWKDEFLSWDPNLYDGLWNIYVPQGKVWKPDISLGNGFKDLKELGSDFIQVYITSDGYVLWKPFQIFQSKCNLDPTYFPFDKQTCNLEFVVWSLDIDDVMLLVGSDGINMMEAMESNGQWDVVSSSSSDETESFETKVIFSIRMKRKPLFIVMNIIIPIILLSILNIFTFQIPADCGERMGYTITVWLSFAVFLTIVSASLPKSSDTTPIISIFIMVQLGIGTATVLVSAVQSRFVSRSDDKPVTSWLQRLTLIGRSKVKPNAVKKMNIVEEKVNWKSGMAALDVLFFWLFFILLAITTFVILMISAFSNN</sequence>
<keyword evidence="8" id="KW-1015">Disulfide bond</keyword>
<comment type="caution">
    <text evidence="18">The sequence shown here is derived from an EMBL/GenBank/DDBJ whole genome shotgun (WGS) entry which is preliminary data.</text>
</comment>
<dbReference type="EMBL" id="UYJE01002070">
    <property type="protein sequence ID" value="VDI07549.1"/>
    <property type="molecule type" value="Genomic_DNA"/>
</dbReference>
<dbReference type="SUPFAM" id="SSF63712">
    <property type="entry name" value="Nicotinic receptor ligand binding domain-like"/>
    <property type="match status" value="1"/>
</dbReference>
<keyword evidence="5" id="KW-0770">Synapse</keyword>
<evidence type="ECO:0000256" key="5">
    <source>
        <dbReference type="ARBA" id="ARBA00023018"/>
    </source>
</evidence>
<dbReference type="InterPro" id="IPR036719">
    <property type="entry name" value="Neuro-gated_channel_TM_sf"/>
</dbReference>
<dbReference type="Proteomes" id="UP000596742">
    <property type="component" value="Unassembled WGS sequence"/>
</dbReference>
<evidence type="ECO:0000256" key="13">
    <source>
        <dbReference type="ARBA" id="ARBA00034099"/>
    </source>
</evidence>
<dbReference type="SUPFAM" id="SSF90112">
    <property type="entry name" value="Neurotransmitter-gated ion-channel transmembrane pore"/>
    <property type="match status" value="1"/>
</dbReference>
<keyword evidence="10" id="KW-0325">Glycoprotein</keyword>
<dbReference type="InterPro" id="IPR036734">
    <property type="entry name" value="Neur_chan_lig-bd_sf"/>
</dbReference>
<evidence type="ECO:0000256" key="12">
    <source>
        <dbReference type="ARBA" id="ARBA00023303"/>
    </source>
</evidence>
<keyword evidence="1" id="KW-0813">Transport</keyword>
<dbReference type="Pfam" id="PF02931">
    <property type="entry name" value="Neur_chan_LBD"/>
    <property type="match status" value="1"/>
</dbReference>
<reference evidence="18" key="1">
    <citation type="submission" date="2018-11" db="EMBL/GenBank/DDBJ databases">
        <authorList>
            <person name="Alioto T."/>
            <person name="Alioto T."/>
        </authorList>
    </citation>
    <scope>NUCLEOTIDE SEQUENCE</scope>
</reference>
<evidence type="ECO:0000259" key="17">
    <source>
        <dbReference type="Pfam" id="PF02932"/>
    </source>
</evidence>
<keyword evidence="3 14" id="KW-0812">Transmembrane</keyword>
<dbReference type="CDD" id="cd19051">
    <property type="entry name" value="LGIC_TM_cation"/>
    <property type="match status" value="1"/>
</dbReference>
<name>A0A8B6CQP0_MYTGA</name>
<keyword evidence="15" id="KW-0732">Signal</keyword>
<dbReference type="PANTHER" id="PTHR18945">
    <property type="entry name" value="NEUROTRANSMITTER GATED ION CHANNEL"/>
    <property type="match status" value="1"/>
</dbReference>
<evidence type="ECO:0000256" key="7">
    <source>
        <dbReference type="ARBA" id="ARBA00023136"/>
    </source>
</evidence>
<evidence type="ECO:0000256" key="14">
    <source>
        <dbReference type="SAM" id="Phobius"/>
    </source>
</evidence>
<evidence type="ECO:0000313" key="18">
    <source>
        <dbReference type="EMBL" id="VDI07549.1"/>
    </source>
</evidence>
<dbReference type="InterPro" id="IPR006201">
    <property type="entry name" value="Neur_channel"/>
</dbReference>
<dbReference type="CDD" id="cd18989">
    <property type="entry name" value="LGIC_ECD_cation"/>
    <property type="match status" value="1"/>
</dbReference>
<evidence type="ECO:0000256" key="4">
    <source>
        <dbReference type="ARBA" id="ARBA00022989"/>
    </source>
</evidence>
<dbReference type="AlphaFoldDB" id="A0A8B6CQP0"/>
<accession>A0A8B6CQP0</accession>
<evidence type="ECO:0000256" key="3">
    <source>
        <dbReference type="ARBA" id="ARBA00022692"/>
    </source>
</evidence>
<evidence type="ECO:0000259" key="16">
    <source>
        <dbReference type="Pfam" id="PF02931"/>
    </source>
</evidence>
<evidence type="ECO:0000313" key="19">
    <source>
        <dbReference type="Proteomes" id="UP000596742"/>
    </source>
</evidence>
<gene>
    <name evidence="18" type="ORF">MGAL_10B056952</name>
</gene>
<comment type="subcellular location">
    <subcellularLocation>
        <location evidence="13">Synaptic cell membrane</location>
        <topology evidence="13">Multi-pass membrane protein</topology>
    </subcellularLocation>
</comment>
<keyword evidence="4 14" id="KW-1133">Transmembrane helix</keyword>
<keyword evidence="2" id="KW-1003">Cell membrane</keyword>
<dbReference type="GO" id="GO:0022848">
    <property type="term" value="F:acetylcholine-gated monoatomic cation-selective channel activity"/>
    <property type="evidence" value="ECO:0007669"/>
    <property type="project" value="InterPro"/>
</dbReference>
<dbReference type="InterPro" id="IPR006029">
    <property type="entry name" value="Neurotrans-gated_channel_TM"/>
</dbReference>
<evidence type="ECO:0000256" key="15">
    <source>
        <dbReference type="SAM" id="SignalP"/>
    </source>
</evidence>
<evidence type="ECO:0000256" key="8">
    <source>
        <dbReference type="ARBA" id="ARBA00023157"/>
    </source>
</evidence>